<feature type="compositionally biased region" description="Basic and acidic residues" evidence="1">
    <location>
        <begin position="17"/>
        <end position="36"/>
    </location>
</feature>
<dbReference type="Proteomes" id="UP000006514">
    <property type="component" value="Unassembled WGS sequence"/>
</dbReference>
<reference evidence="3" key="1">
    <citation type="journal article" date="2012" name="Science">
        <title>The Paleozoic origin of enzymatic lignin decomposition reconstructed from 31 fungal genomes.</title>
        <authorList>
            <person name="Floudas D."/>
            <person name="Binder M."/>
            <person name="Riley R."/>
            <person name="Barry K."/>
            <person name="Blanchette R.A."/>
            <person name="Henrissat B."/>
            <person name="Martinez A.T."/>
            <person name="Otillar R."/>
            <person name="Spatafora J.W."/>
            <person name="Yadav J.S."/>
            <person name="Aerts A."/>
            <person name="Benoit I."/>
            <person name="Boyd A."/>
            <person name="Carlson A."/>
            <person name="Copeland A."/>
            <person name="Coutinho P.M."/>
            <person name="de Vries R.P."/>
            <person name="Ferreira P."/>
            <person name="Findley K."/>
            <person name="Foster B."/>
            <person name="Gaskell J."/>
            <person name="Glotzer D."/>
            <person name="Gorecki P."/>
            <person name="Heitman J."/>
            <person name="Hesse C."/>
            <person name="Hori C."/>
            <person name="Igarashi K."/>
            <person name="Jurgens J.A."/>
            <person name="Kallen N."/>
            <person name="Kersten P."/>
            <person name="Kohler A."/>
            <person name="Kuees U."/>
            <person name="Kumar T.K.A."/>
            <person name="Kuo A."/>
            <person name="LaButti K."/>
            <person name="Larrondo L.F."/>
            <person name="Lindquist E."/>
            <person name="Ling A."/>
            <person name="Lombard V."/>
            <person name="Lucas S."/>
            <person name="Lundell T."/>
            <person name="Martin R."/>
            <person name="McLaughlin D.J."/>
            <person name="Morgenstern I."/>
            <person name="Morin E."/>
            <person name="Murat C."/>
            <person name="Nagy L.G."/>
            <person name="Nolan M."/>
            <person name="Ohm R.A."/>
            <person name="Patyshakuliyeva A."/>
            <person name="Rokas A."/>
            <person name="Ruiz-Duenas F.J."/>
            <person name="Sabat G."/>
            <person name="Salamov A."/>
            <person name="Samejima M."/>
            <person name="Schmutz J."/>
            <person name="Slot J.C."/>
            <person name="St John F."/>
            <person name="Stenlid J."/>
            <person name="Sun H."/>
            <person name="Sun S."/>
            <person name="Syed K."/>
            <person name="Tsang A."/>
            <person name="Wiebenga A."/>
            <person name="Young D."/>
            <person name="Pisabarro A."/>
            <person name="Eastwood D.C."/>
            <person name="Martin F."/>
            <person name="Cullen D."/>
            <person name="Grigoriev I.V."/>
            <person name="Hibbett D.S."/>
        </authorList>
    </citation>
    <scope>NUCLEOTIDE SEQUENCE [LARGE SCALE GENOMIC DNA]</scope>
    <source>
        <strain evidence="3">TFB10046</strain>
    </source>
</reference>
<feature type="region of interest" description="Disordered" evidence="1">
    <location>
        <begin position="1"/>
        <end position="40"/>
    </location>
</feature>
<proteinExistence type="predicted"/>
<dbReference type="KEGG" id="adl:AURDEDRAFT_176822"/>
<name>J0WQG5_AURST</name>
<evidence type="ECO:0000256" key="1">
    <source>
        <dbReference type="SAM" id="MobiDB-lite"/>
    </source>
</evidence>
<keyword evidence="3" id="KW-1185">Reference proteome</keyword>
<accession>J0WQG5</accession>
<sequence>MSASGPARTKRVAPWAENERRDGRSEKEIEGERDGLSGRLGKRTRIAGELKDLTRPVAHEADEAELHAIFAELPESARARLEGMLERQKEHWYELGRMDGLGVSATATGKARKEFSKDKAERQIAAESREAADRSTPRMLAHNEGQKRHAWAVGKVVLVDEANLAGEFFDGDTGTYEQKGFVMRSVFENADWREGRSIALRRPTAHFIWTVEQYNTPVPLGRYGQPHLEESSWEDFNPMRLWKEVGDGRVNRGDALWVRLAHDGSRLPFEFRSNAQRIVVSEAHRLKAPGSSRFVLPLDGEVAEVDVWHQCVNNALYMPMAIRRQYSFDEKKRLLFREWDAGDLGIYLTMRACGPDMERRRGRERKTEEAHPTKYGTGSWTELFRRAVLSGEKEESGVEVEYSKPRRYNGPDEPSEAFKHLRSCGFAAERMEVGGDVWEYARRLEVVDGEFLALRGQLVEQASGMDTKDIVAVAKCQMELRGDRLPAGRPVIRCKVREKDPLGKQMIKELEVRLRRERESRGR</sequence>
<gene>
    <name evidence="2" type="ORF">AURDEDRAFT_176822</name>
</gene>
<dbReference type="InParanoid" id="J0WQG5"/>
<dbReference type="EMBL" id="JH687996">
    <property type="protein sequence ID" value="EJD34128.1"/>
    <property type="molecule type" value="Genomic_DNA"/>
</dbReference>
<organism evidence="2 3">
    <name type="scientific">Auricularia subglabra (strain TFB-10046 / SS5)</name>
    <name type="common">White-rot fungus</name>
    <name type="synonym">Auricularia delicata (strain TFB10046)</name>
    <dbReference type="NCBI Taxonomy" id="717982"/>
    <lineage>
        <taxon>Eukaryota</taxon>
        <taxon>Fungi</taxon>
        <taxon>Dikarya</taxon>
        <taxon>Basidiomycota</taxon>
        <taxon>Agaricomycotina</taxon>
        <taxon>Agaricomycetes</taxon>
        <taxon>Auriculariales</taxon>
        <taxon>Auriculariaceae</taxon>
        <taxon>Auricularia</taxon>
    </lineage>
</organism>
<protein>
    <submittedName>
        <fullName evidence="2">Uncharacterized protein</fullName>
    </submittedName>
</protein>
<dbReference type="AlphaFoldDB" id="J0WQG5"/>
<evidence type="ECO:0000313" key="2">
    <source>
        <dbReference type="EMBL" id="EJD34128.1"/>
    </source>
</evidence>
<evidence type="ECO:0000313" key="3">
    <source>
        <dbReference type="Proteomes" id="UP000006514"/>
    </source>
</evidence>